<accession>A0A6J5LIH5</accession>
<name>A0A6J5LIH5_9CAUD</name>
<proteinExistence type="predicted"/>
<gene>
    <name evidence="1" type="ORF">UFOVP250_143</name>
</gene>
<organism evidence="1">
    <name type="scientific">uncultured Caudovirales phage</name>
    <dbReference type="NCBI Taxonomy" id="2100421"/>
    <lineage>
        <taxon>Viruses</taxon>
        <taxon>Duplodnaviria</taxon>
        <taxon>Heunggongvirae</taxon>
        <taxon>Uroviricota</taxon>
        <taxon>Caudoviricetes</taxon>
        <taxon>Peduoviridae</taxon>
        <taxon>Maltschvirus</taxon>
        <taxon>Maltschvirus maltsch</taxon>
    </lineage>
</organism>
<protein>
    <submittedName>
        <fullName evidence="1">Uncharacterized protein</fullName>
    </submittedName>
</protein>
<dbReference type="EMBL" id="LR796270">
    <property type="protein sequence ID" value="CAB4133362.1"/>
    <property type="molecule type" value="Genomic_DNA"/>
</dbReference>
<evidence type="ECO:0000313" key="1">
    <source>
        <dbReference type="EMBL" id="CAB4133362.1"/>
    </source>
</evidence>
<sequence>MISVVSPRIHNLGDFSHCLPTVSAIYKKFGQQISLVICDRLQRFKGIKELLMAQPMIGEVSFFYEKKFNPMNCILIDDTGYTDGNLMAPISNRQHINYINYTYKTNLINDDDFELFVPKLDIDYHTNKLIIGDRWSPKDAPDVDDRRYSNLIESSGVIGDNQGHYLDYTQDLLYNCALVKYNPNPFVTTFTGIGILADLMKKDLYVLWDEDMRTWQGKPVYHDFDLHYYKDRGAKLQYVRDFKWG</sequence>
<reference evidence="1" key="1">
    <citation type="submission" date="2020-04" db="EMBL/GenBank/DDBJ databases">
        <authorList>
            <person name="Chiriac C."/>
            <person name="Salcher M."/>
            <person name="Ghai R."/>
            <person name="Kavagutti S V."/>
        </authorList>
    </citation>
    <scope>NUCLEOTIDE SEQUENCE</scope>
</reference>